<dbReference type="GO" id="GO:0005737">
    <property type="term" value="C:cytoplasm"/>
    <property type="evidence" value="ECO:0007669"/>
    <property type="project" value="UniProtKB-SubCell"/>
</dbReference>
<dbReference type="EMBL" id="MFGO01000008">
    <property type="protein sequence ID" value="OGF41505.1"/>
    <property type="molecule type" value="Genomic_DNA"/>
</dbReference>
<comment type="subcellular location">
    <subcellularLocation>
        <location evidence="2">Cytoplasm</location>
    </subcellularLocation>
</comment>
<evidence type="ECO:0000256" key="1">
    <source>
        <dbReference type="ARBA" id="ARBA00000915"/>
    </source>
</evidence>
<reference evidence="15 16" key="1">
    <citation type="journal article" date="2016" name="Nat. Commun.">
        <title>Thousands of microbial genomes shed light on interconnected biogeochemical processes in an aquifer system.</title>
        <authorList>
            <person name="Anantharaman K."/>
            <person name="Brown C.T."/>
            <person name="Hug L.A."/>
            <person name="Sharon I."/>
            <person name="Castelle C.J."/>
            <person name="Probst A.J."/>
            <person name="Thomas B.C."/>
            <person name="Singh A."/>
            <person name="Wilkins M.J."/>
            <person name="Karaoz U."/>
            <person name="Brodie E.L."/>
            <person name="Williams K.H."/>
            <person name="Hubbard S.S."/>
            <person name="Banfield J.F."/>
        </authorList>
    </citation>
    <scope>NUCLEOTIDE SEQUENCE [LARGE SCALE GENOMIC DNA]</scope>
</reference>
<dbReference type="InterPro" id="IPR001348">
    <property type="entry name" value="ATP_PRibTrfase_HisG"/>
</dbReference>
<dbReference type="NCBIfam" id="TIGR00070">
    <property type="entry name" value="hisG"/>
    <property type="match status" value="1"/>
</dbReference>
<evidence type="ECO:0000256" key="4">
    <source>
        <dbReference type="ARBA" id="ARBA00011946"/>
    </source>
</evidence>
<keyword evidence="9" id="KW-0547">Nucleotide-binding</keyword>
<evidence type="ECO:0000256" key="3">
    <source>
        <dbReference type="ARBA" id="ARBA00004667"/>
    </source>
</evidence>
<dbReference type="SUPFAM" id="SSF53850">
    <property type="entry name" value="Periplasmic binding protein-like II"/>
    <property type="match status" value="1"/>
</dbReference>
<protein>
    <recommendedName>
        <fullName evidence="4 13">ATP phosphoribosyltransferase</fullName>
        <ecNumber evidence="4 13">2.4.2.17</ecNumber>
    </recommendedName>
</protein>
<proteinExistence type="predicted"/>
<evidence type="ECO:0000256" key="8">
    <source>
        <dbReference type="ARBA" id="ARBA00022679"/>
    </source>
</evidence>
<evidence type="ECO:0000256" key="5">
    <source>
        <dbReference type="ARBA" id="ARBA00022490"/>
    </source>
</evidence>
<dbReference type="PANTHER" id="PTHR21403">
    <property type="entry name" value="ATP PHOSPHORIBOSYLTRANSFERASE ATP-PRTASE"/>
    <property type="match status" value="1"/>
</dbReference>
<comment type="catalytic activity">
    <reaction evidence="1">
        <text>1-(5-phospho-beta-D-ribosyl)-ATP + diphosphate = 5-phospho-alpha-D-ribose 1-diphosphate + ATP</text>
        <dbReference type="Rhea" id="RHEA:18473"/>
        <dbReference type="ChEBI" id="CHEBI:30616"/>
        <dbReference type="ChEBI" id="CHEBI:33019"/>
        <dbReference type="ChEBI" id="CHEBI:58017"/>
        <dbReference type="ChEBI" id="CHEBI:73183"/>
        <dbReference type="EC" id="2.4.2.17"/>
    </reaction>
</comment>
<keyword evidence="6" id="KW-0028">Amino-acid biosynthesis</keyword>
<evidence type="ECO:0000256" key="9">
    <source>
        <dbReference type="ARBA" id="ARBA00022741"/>
    </source>
</evidence>
<organism evidence="15 16">
    <name type="scientific">Candidatus Falkowbacteria bacterium RIFOXYD2_FULL_34_120</name>
    <dbReference type="NCBI Taxonomy" id="1798007"/>
    <lineage>
        <taxon>Bacteria</taxon>
        <taxon>Candidatus Falkowiibacteriota</taxon>
    </lineage>
</organism>
<dbReference type="AlphaFoldDB" id="A0A1F5TRD6"/>
<name>A0A1F5TRD6_9BACT</name>
<keyword evidence="5" id="KW-0963">Cytoplasm</keyword>
<keyword evidence="11" id="KW-0368">Histidine biosynthesis</keyword>
<evidence type="ECO:0000256" key="10">
    <source>
        <dbReference type="ARBA" id="ARBA00022840"/>
    </source>
</evidence>
<dbReference type="InterPro" id="IPR013820">
    <property type="entry name" value="ATP_PRibTrfase_cat"/>
</dbReference>
<evidence type="ECO:0000256" key="6">
    <source>
        <dbReference type="ARBA" id="ARBA00022605"/>
    </source>
</evidence>
<accession>A0A1F5TRD6</accession>
<evidence type="ECO:0000256" key="11">
    <source>
        <dbReference type="ARBA" id="ARBA00023102"/>
    </source>
</evidence>
<dbReference type="Proteomes" id="UP000177579">
    <property type="component" value="Unassembled WGS sequence"/>
</dbReference>
<dbReference type="GO" id="GO:0003879">
    <property type="term" value="F:ATP phosphoribosyltransferase activity"/>
    <property type="evidence" value="ECO:0007669"/>
    <property type="project" value="UniProtKB-UniRule"/>
</dbReference>
<dbReference type="Pfam" id="PF01634">
    <property type="entry name" value="HisG"/>
    <property type="match status" value="1"/>
</dbReference>
<gene>
    <name evidence="15" type="ORF">A2531_02330</name>
</gene>
<keyword evidence="8 15" id="KW-0808">Transferase</keyword>
<evidence type="ECO:0000256" key="13">
    <source>
        <dbReference type="NCBIfam" id="TIGR00070"/>
    </source>
</evidence>
<keyword evidence="10" id="KW-0067">ATP-binding</keyword>
<evidence type="ECO:0000256" key="12">
    <source>
        <dbReference type="ARBA" id="ARBA00024861"/>
    </source>
</evidence>
<dbReference type="Gene3D" id="3.40.190.10">
    <property type="entry name" value="Periplasmic binding protein-like II"/>
    <property type="match status" value="2"/>
</dbReference>
<evidence type="ECO:0000256" key="7">
    <source>
        <dbReference type="ARBA" id="ARBA00022676"/>
    </source>
</evidence>
<dbReference type="PANTHER" id="PTHR21403:SF10">
    <property type="entry name" value="ATP PHOSPHORIBOSYLTRANSFERASE"/>
    <property type="match status" value="1"/>
</dbReference>
<dbReference type="UniPathway" id="UPA00031">
    <property type="reaction ID" value="UER00006"/>
</dbReference>
<sequence length="209" mass="23660">MQVGLPKGHLKENIIRILSESGITFTFKNDRDYRPVCNLSWIEAKMFRAGAIPQLVSLGKVDMGFCGLDLVREKDYENVCVIYDLGLNPVRLMVAVHESQKGILDYPPERPLIIATEYESLAARWAFEKGLSHITVQTHGSTEAYAPEHADIIFDCVETGVTMKANNLVIVDEILDSTTHLVANKFSLRNRYLSEQIEEVVEKIRRSNH</sequence>
<evidence type="ECO:0000313" key="15">
    <source>
        <dbReference type="EMBL" id="OGF41505.1"/>
    </source>
</evidence>
<dbReference type="GO" id="GO:0000105">
    <property type="term" value="P:L-histidine biosynthetic process"/>
    <property type="evidence" value="ECO:0007669"/>
    <property type="project" value="UniProtKB-UniRule"/>
</dbReference>
<evidence type="ECO:0000259" key="14">
    <source>
        <dbReference type="Pfam" id="PF01634"/>
    </source>
</evidence>
<evidence type="ECO:0000313" key="16">
    <source>
        <dbReference type="Proteomes" id="UP000177579"/>
    </source>
</evidence>
<keyword evidence="7 15" id="KW-0328">Glycosyltransferase</keyword>
<comment type="caution">
    <text evidence="15">The sequence shown here is derived from an EMBL/GenBank/DDBJ whole genome shotgun (WGS) entry which is preliminary data.</text>
</comment>
<feature type="domain" description="ATP phosphoribosyltransferase catalytic" evidence="14">
    <location>
        <begin position="48"/>
        <end position="205"/>
    </location>
</feature>
<comment type="function">
    <text evidence="12">Catalyzes the condensation of ATP and 5-phosphoribose 1-diphosphate to form N'-(5'-phosphoribosyl)-ATP (PR-ATP). Has a crucial role in the pathway because the rate of histidine biosynthesis seems to be controlled primarily by regulation of HisG enzymatic activity.</text>
</comment>
<comment type="pathway">
    <text evidence="3">Amino-acid biosynthesis; L-histidine biosynthesis; L-histidine from 5-phospho-alpha-D-ribose 1-diphosphate: step 1/9.</text>
</comment>
<dbReference type="GO" id="GO:0005524">
    <property type="term" value="F:ATP binding"/>
    <property type="evidence" value="ECO:0007669"/>
    <property type="project" value="UniProtKB-KW"/>
</dbReference>
<evidence type="ECO:0000256" key="2">
    <source>
        <dbReference type="ARBA" id="ARBA00004496"/>
    </source>
</evidence>
<dbReference type="EC" id="2.4.2.17" evidence="4 13"/>